<reference evidence="2 3" key="1">
    <citation type="submission" date="2018-06" db="EMBL/GenBank/DDBJ databases">
        <authorList>
            <person name="Strepis N."/>
        </authorList>
    </citation>
    <scope>NUCLEOTIDE SEQUENCE [LARGE SCALE GENOMIC DNA]</scope>
    <source>
        <strain evidence="2">LUCI</strain>
    </source>
</reference>
<feature type="transmembrane region" description="Helical" evidence="1">
    <location>
        <begin position="116"/>
        <end position="135"/>
    </location>
</feature>
<keyword evidence="1" id="KW-0812">Transmembrane</keyword>
<feature type="transmembrane region" description="Helical" evidence="1">
    <location>
        <begin position="12"/>
        <end position="30"/>
    </location>
</feature>
<feature type="transmembrane region" description="Helical" evidence="1">
    <location>
        <begin position="42"/>
        <end position="62"/>
    </location>
</feature>
<organism evidence="2 3">
    <name type="scientific">Lucifera butyrica</name>
    <dbReference type="NCBI Taxonomy" id="1351585"/>
    <lineage>
        <taxon>Bacteria</taxon>
        <taxon>Bacillati</taxon>
        <taxon>Bacillota</taxon>
        <taxon>Negativicutes</taxon>
        <taxon>Veillonellales</taxon>
        <taxon>Veillonellaceae</taxon>
        <taxon>Lucifera</taxon>
    </lineage>
</organism>
<evidence type="ECO:0000313" key="2">
    <source>
        <dbReference type="EMBL" id="VBB06401.1"/>
    </source>
</evidence>
<dbReference type="Proteomes" id="UP000277811">
    <property type="component" value="Unassembled WGS sequence"/>
</dbReference>
<evidence type="ECO:0000256" key="1">
    <source>
        <dbReference type="SAM" id="Phobius"/>
    </source>
</evidence>
<accession>A0A498R4N2</accession>
<dbReference type="AlphaFoldDB" id="A0A498R4N2"/>
<name>A0A498R4N2_9FIRM</name>
<feature type="transmembrane region" description="Helical" evidence="1">
    <location>
        <begin position="68"/>
        <end position="87"/>
    </location>
</feature>
<dbReference type="Pfam" id="PF09578">
    <property type="entry name" value="Spore_YabQ"/>
    <property type="match status" value="1"/>
</dbReference>
<sequence length="152" mass="17580">MGFSGQAETFFFVLWLGIVLGILFDFYRVLRGIFRPRWIMGTLADLGYWVLAIVVVFGSLLAENWGEVRGYTFLGLIAGIGVYYRLFSHYVLRLLIRFFQCLALLGRWLRTAVLYGFIKPVCFSGRLLAAPWLFAGRTIRHYYQKHKKPPTA</sequence>
<keyword evidence="1" id="KW-1133">Transmembrane helix</keyword>
<evidence type="ECO:0000313" key="3">
    <source>
        <dbReference type="Proteomes" id="UP000277811"/>
    </source>
</evidence>
<keyword evidence="3" id="KW-1185">Reference proteome</keyword>
<dbReference type="EMBL" id="UPPP01000063">
    <property type="protein sequence ID" value="VBB06401.1"/>
    <property type="molecule type" value="Genomic_DNA"/>
</dbReference>
<protein>
    <submittedName>
        <fullName evidence="2">Spore cortex protein yabq (Spore yabq)</fullName>
    </submittedName>
</protein>
<proteinExistence type="predicted"/>
<dbReference type="NCBIfam" id="TIGR02893">
    <property type="entry name" value="spore_yabQ"/>
    <property type="match status" value="1"/>
</dbReference>
<gene>
    <name evidence="2" type="ORF">LUCI_1632</name>
</gene>
<dbReference type="InterPro" id="IPR019074">
    <property type="entry name" value="YabQ"/>
</dbReference>
<keyword evidence="1" id="KW-0472">Membrane</keyword>